<evidence type="ECO:0000313" key="2">
    <source>
        <dbReference type="EMBL" id="KAK2555825.1"/>
    </source>
</evidence>
<organism evidence="2 3">
    <name type="scientific">Acropora cervicornis</name>
    <name type="common">Staghorn coral</name>
    <dbReference type="NCBI Taxonomy" id="6130"/>
    <lineage>
        <taxon>Eukaryota</taxon>
        <taxon>Metazoa</taxon>
        <taxon>Cnidaria</taxon>
        <taxon>Anthozoa</taxon>
        <taxon>Hexacorallia</taxon>
        <taxon>Scleractinia</taxon>
        <taxon>Astrocoeniina</taxon>
        <taxon>Acroporidae</taxon>
        <taxon>Acropora</taxon>
    </lineage>
</organism>
<name>A0AAD9Q6V2_ACRCE</name>
<reference evidence="2" key="2">
    <citation type="journal article" date="2023" name="Science">
        <title>Genomic signatures of disease resistance in endangered staghorn corals.</title>
        <authorList>
            <person name="Vollmer S.V."/>
            <person name="Selwyn J.D."/>
            <person name="Despard B.A."/>
            <person name="Roesel C.L."/>
        </authorList>
    </citation>
    <scope>NUCLEOTIDE SEQUENCE</scope>
    <source>
        <strain evidence="2">K2</strain>
    </source>
</reference>
<dbReference type="Proteomes" id="UP001249851">
    <property type="component" value="Unassembled WGS sequence"/>
</dbReference>
<evidence type="ECO:0000313" key="3">
    <source>
        <dbReference type="Proteomes" id="UP001249851"/>
    </source>
</evidence>
<dbReference type="AlphaFoldDB" id="A0AAD9Q6V2"/>
<gene>
    <name evidence="2" type="ORF">P5673_022466</name>
</gene>
<feature type="compositionally biased region" description="Basic and acidic residues" evidence="1">
    <location>
        <begin position="196"/>
        <end position="208"/>
    </location>
</feature>
<keyword evidence="3" id="KW-1185">Reference proteome</keyword>
<accession>A0AAD9Q6V2</accession>
<dbReference type="EMBL" id="JARQWQ010000060">
    <property type="protein sequence ID" value="KAK2555825.1"/>
    <property type="molecule type" value="Genomic_DNA"/>
</dbReference>
<evidence type="ECO:0000256" key="1">
    <source>
        <dbReference type="SAM" id="MobiDB-lite"/>
    </source>
</evidence>
<reference evidence="2" key="1">
    <citation type="journal article" date="2023" name="G3 (Bethesda)">
        <title>Whole genome assembly and annotation of the endangered Caribbean coral Acropora cervicornis.</title>
        <authorList>
            <person name="Selwyn J.D."/>
            <person name="Vollmer S.V."/>
        </authorList>
    </citation>
    <scope>NUCLEOTIDE SEQUENCE</scope>
    <source>
        <strain evidence="2">K2</strain>
    </source>
</reference>
<proteinExistence type="predicted"/>
<protein>
    <submittedName>
        <fullName evidence="2">Uncharacterized protein</fullName>
    </submittedName>
</protein>
<comment type="caution">
    <text evidence="2">The sequence shown here is derived from an EMBL/GenBank/DDBJ whole genome shotgun (WGS) entry which is preliminary data.</text>
</comment>
<feature type="region of interest" description="Disordered" evidence="1">
    <location>
        <begin position="189"/>
        <end position="217"/>
    </location>
</feature>
<sequence>MASWHKDLPDLLQSLREEEPDSNKSFLDVSQAFSKRCSPVSFDSYSPHYDKETDSSESNTGVSVQSEVCSLRKKKWKGWRSIWEESHVNDLVDVIMKNSKNAEIYVNVLKELGQRYEDGSFPFSTYQLRNKFEKCISECKNIALTVKTSTGIKRVEDEKQLGAWFNQLFPLVQTRDSCNPNMAVELSSSLQLSDGEAEKTASDNRTPADEQSSIDQT</sequence>